<dbReference type="SUPFAM" id="SSF55781">
    <property type="entry name" value="GAF domain-like"/>
    <property type="match status" value="1"/>
</dbReference>
<dbReference type="InterPro" id="IPR043128">
    <property type="entry name" value="Rev_trsase/Diguanyl_cyclase"/>
</dbReference>
<dbReference type="SMART" id="SM00267">
    <property type="entry name" value="GGDEF"/>
    <property type="match status" value="1"/>
</dbReference>
<dbReference type="GO" id="GO:0043709">
    <property type="term" value="P:cell adhesion involved in single-species biofilm formation"/>
    <property type="evidence" value="ECO:0007669"/>
    <property type="project" value="TreeGrafter"/>
</dbReference>
<dbReference type="PROSITE" id="PS50887">
    <property type="entry name" value="GGDEF"/>
    <property type="match status" value="1"/>
</dbReference>
<accession>A0A833H3L1</accession>
<proteinExistence type="predicted"/>
<dbReference type="AlphaFoldDB" id="A0A833H3L1"/>
<evidence type="ECO:0000256" key="1">
    <source>
        <dbReference type="ARBA" id="ARBA00012528"/>
    </source>
</evidence>
<dbReference type="InterPro" id="IPR029787">
    <property type="entry name" value="Nucleotide_cyclase"/>
</dbReference>
<dbReference type="EMBL" id="WBUI01000004">
    <property type="protein sequence ID" value="KAB2934042.1"/>
    <property type="molecule type" value="Genomic_DNA"/>
</dbReference>
<evidence type="ECO:0000256" key="2">
    <source>
        <dbReference type="ARBA" id="ARBA00034247"/>
    </source>
</evidence>
<dbReference type="SUPFAM" id="SSF55073">
    <property type="entry name" value="Nucleotide cyclase"/>
    <property type="match status" value="1"/>
</dbReference>
<dbReference type="GO" id="GO:0052621">
    <property type="term" value="F:diguanylate cyclase activity"/>
    <property type="evidence" value="ECO:0007669"/>
    <property type="project" value="UniProtKB-EC"/>
</dbReference>
<dbReference type="CDD" id="cd01949">
    <property type="entry name" value="GGDEF"/>
    <property type="match status" value="1"/>
</dbReference>
<dbReference type="PANTHER" id="PTHR45138:SF9">
    <property type="entry name" value="DIGUANYLATE CYCLASE DGCM-RELATED"/>
    <property type="match status" value="1"/>
</dbReference>
<feature type="domain" description="GGDEF" evidence="3">
    <location>
        <begin position="213"/>
        <end position="348"/>
    </location>
</feature>
<evidence type="ECO:0000313" key="5">
    <source>
        <dbReference type="Proteomes" id="UP000460298"/>
    </source>
</evidence>
<dbReference type="InterPro" id="IPR003018">
    <property type="entry name" value="GAF"/>
</dbReference>
<dbReference type="GO" id="GO:1902201">
    <property type="term" value="P:negative regulation of bacterial-type flagellum-dependent cell motility"/>
    <property type="evidence" value="ECO:0007669"/>
    <property type="project" value="TreeGrafter"/>
</dbReference>
<dbReference type="InterPro" id="IPR029016">
    <property type="entry name" value="GAF-like_dom_sf"/>
</dbReference>
<comment type="caution">
    <text evidence="4">The sequence shown here is derived from an EMBL/GenBank/DDBJ whole genome shotgun (WGS) entry which is preliminary data.</text>
</comment>
<dbReference type="Gene3D" id="3.30.450.40">
    <property type="match status" value="1"/>
</dbReference>
<dbReference type="InterPro" id="IPR000160">
    <property type="entry name" value="GGDEF_dom"/>
</dbReference>
<dbReference type="PANTHER" id="PTHR45138">
    <property type="entry name" value="REGULATORY COMPONENTS OF SENSORY TRANSDUCTION SYSTEM"/>
    <property type="match status" value="1"/>
</dbReference>
<dbReference type="NCBIfam" id="TIGR00254">
    <property type="entry name" value="GGDEF"/>
    <property type="match status" value="1"/>
</dbReference>
<dbReference type="EC" id="2.7.7.65" evidence="1"/>
<dbReference type="Proteomes" id="UP000460298">
    <property type="component" value="Unassembled WGS sequence"/>
</dbReference>
<protein>
    <recommendedName>
        <fullName evidence="1">diguanylate cyclase</fullName>
        <ecNumber evidence="1">2.7.7.65</ecNumber>
    </recommendedName>
</protein>
<sequence>MSFSIPDEFQQYEKKIYDQRQLIEISRALNSTLDYQYLINAVLDICLAQVQTLQAALFLTPDMDAEYLFLIGDTKGFELNRPESDFSIPLDSPLIHFFEEKNRALTFEEVEQSFPDCPSKEILREMGAELVVPMRAKGKIIGVIVLGEKAVGGVYLEGEKSFLVDLASLGGIAVDNARLYERATVDMMTGLKNHAYLQSRLREEREKALRRKTPLAFVLTDVDRFKVFNDTYGHQAGDEVLRAVARVLMQQARPSDTAARYGGEEFCMILPGADAAKAMEIAEAFRTSVEEMVLHHEEKQLRVTVSAGVSLFDPEQDARTSKAMIERADRALYACKNSGRNRVILFDDSLRSV</sequence>
<name>A0A833H3L1_9LEPT</name>
<dbReference type="Gene3D" id="3.30.70.270">
    <property type="match status" value="1"/>
</dbReference>
<comment type="catalytic activity">
    <reaction evidence="2">
        <text>2 GTP = 3',3'-c-di-GMP + 2 diphosphate</text>
        <dbReference type="Rhea" id="RHEA:24898"/>
        <dbReference type="ChEBI" id="CHEBI:33019"/>
        <dbReference type="ChEBI" id="CHEBI:37565"/>
        <dbReference type="ChEBI" id="CHEBI:58805"/>
        <dbReference type="EC" id="2.7.7.65"/>
    </reaction>
</comment>
<reference evidence="4 5" key="1">
    <citation type="submission" date="2019-10" db="EMBL/GenBank/DDBJ databases">
        <title>Extracellular Electron Transfer in a Candidatus Methanoperedens spp. Enrichment Culture.</title>
        <authorList>
            <person name="Berger S."/>
            <person name="Rangel Shaw D."/>
            <person name="Berben T."/>
            <person name="In 'T Zandt M."/>
            <person name="Frank J."/>
            <person name="Reimann J."/>
            <person name="Jetten M.S.M."/>
            <person name="Welte C.U."/>
        </authorList>
    </citation>
    <scope>NUCLEOTIDE SEQUENCE [LARGE SCALE GENOMIC DNA]</scope>
    <source>
        <strain evidence="4">SB12</strain>
    </source>
</reference>
<dbReference type="Pfam" id="PF13185">
    <property type="entry name" value="GAF_2"/>
    <property type="match status" value="1"/>
</dbReference>
<dbReference type="FunFam" id="3.30.70.270:FF:000001">
    <property type="entry name" value="Diguanylate cyclase domain protein"/>
    <property type="match status" value="1"/>
</dbReference>
<evidence type="ECO:0000313" key="4">
    <source>
        <dbReference type="EMBL" id="KAB2934042.1"/>
    </source>
</evidence>
<organism evidence="4 5">
    <name type="scientific">Leptonema illini</name>
    <dbReference type="NCBI Taxonomy" id="183"/>
    <lineage>
        <taxon>Bacteria</taxon>
        <taxon>Pseudomonadati</taxon>
        <taxon>Spirochaetota</taxon>
        <taxon>Spirochaetia</taxon>
        <taxon>Leptospirales</taxon>
        <taxon>Leptospiraceae</taxon>
        <taxon>Leptonema</taxon>
    </lineage>
</organism>
<dbReference type="GO" id="GO:0005886">
    <property type="term" value="C:plasma membrane"/>
    <property type="evidence" value="ECO:0007669"/>
    <property type="project" value="TreeGrafter"/>
</dbReference>
<gene>
    <name evidence="4" type="ORF">F9K24_06135</name>
</gene>
<evidence type="ECO:0000259" key="3">
    <source>
        <dbReference type="PROSITE" id="PS50887"/>
    </source>
</evidence>
<dbReference type="SMART" id="SM00065">
    <property type="entry name" value="GAF"/>
    <property type="match status" value="1"/>
</dbReference>
<dbReference type="Pfam" id="PF00990">
    <property type="entry name" value="GGDEF"/>
    <property type="match status" value="1"/>
</dbReference>
<dbReference type="InterPro" id="IPR050469">
    <property type="entry name" value="Diguanylate_Cyclase"/>
</dbReference>